<accession>W9QJ16</accession>
<keyword evidence="2" id="KW-1185">Reference proteome</keyword>
<organism evidence="1 2">
    <name type="scientific">Morus notabilis</name>
    <dbReference type="NCBI Taxonomy" id="981085"/>
    <lineage>
        <taxon>Eukaryota</taxon>
        <taxon>Viridiplantae</taxon>
        <taxon>Streptophyta</taxon>
        <taxon>Embryophyta</taxon>
        <taxon>Tracheophyta</taxon>
        <taxon>Spermatophyta</taxon>
        <taxon>Magnoliopsida</taxon>
        <taxon>eudicotyledons</taxon>
        <taxon>Gunneridae</taxon>
        <taxon>Pentapetalae</taxon>
        <taxon>rosids</taxon>
        <taxon>fabids</taxon>
        <taxon>Rosales</taxon>
        <taxon>Moraceae</taxon>
        <taxon>Moreae</taxon>
        <taxon>Morus</taxon>
    </lineage>
</organism>
<reference evidence="2" key="1">
    <citation type="submission" date="2013-01" db="EMBL/GenBank/DDBJ databases">
        <title>Draft Genome Sequence of a Mulberry Tree, Morus notabilis C.K. Schneid.</title>
        <authorList>
            <person name="He N."/>
            <person name="Zhao S."/>
        </authorList>
    </citation>
    <scope>NUCLEOTIDE SEQUENCE</scope>
</reference>
<gene>
    <name evidence="1" type="ORF">L484_003196</name>
</gene>
<proteinExistence type="predicted"/>
<name>W9QJ16_9ROSA</name>
<evidence type="ECO:0000313" key="2">
    <source>
        <dbReference type="Proteomes" id="UP000030645"/>
    </source>
</evidence>
<dbReference type="EMBL" id="KE343690">
    <property type="protein sequence ID" value="EXB38332.1"/>
    <property type="molecule type" value="Genomic_DNA"/>
</dbReference>
<protein>
    <submittedName>
        <fullName evidence="1">Uncharacterized protein</fullName>
    </submittedName>
</protein>
<evidence type="ECO:0000313" key="1">
    <source>
        <dbReference type="EMBL" id="EXB38332.1"/>
    </source>
</evidence>
<dbReference type="Proteomes" id="UP000030645">
    <property type="component" value="Unassembled WGS sequence"/>
</dbReference>
<dbReference type="AlphaFoldDB" id="W9QJ16"/>
<sequence>MGVQQIFLAGVRTHLCYDISLGIRITDHSTNTTAINTLFLVSAFIDVRALLSSPFEPPLARLDPIAATSCVRARFRS</sequence>